<dbReference type="Proteomes" id="UP000092124">
    <property type="component" value="Unassembled WGS sequence"/>
</dbReference>
<keyword evidence="2" id="KW-0723">Serine/threonine-protein kinase</keyword>
<proteinExistence type="inferred from homology"/>
<evidence type="ECO:0000313" key="14">
    <source>
        <dbReference type="Proteomes" id="UP000092124"/>
    </source>
</evidence>
<keyword evidence="5" id="KW-0418">Kinase</keyword>
<dbReference type="GO" id="GO:0035556">
    <property type="term" value="P:intracellular signal transduction"/>
    <property type="evidence" value="ECO:0007669"/>
    <property type="project" value="TreeGrafter"/>
</dbReference>
<comment type="function">
    <text evidence="7">May play a role in sperm motility, especially in the regulation of flagellar function.</text>
</comment>
<feature type="domain" description="Protein kinase" evidence="12">
    <location>
        <begin position="57"/>
        <end position="305"/>
    </location>
</feature>
<keyword evidence="14" id="KW-1185">Reference proteome</keyword>
<dbReference type="SMART" id="SM00220">
    <property type="entry name" value="S_TKc"/>
    <property type="match status" value="1"/>
</dbReference>
<feature type="compositionally biased region" description="Polar residues" evidence="11">
    <location>
        <begin position="454"/>
        <end position="463"/>
    </location>
</feature>
<dbReference type="Gene3D" id="1.10.510.10">
    <property type="entry name" value="Transferase(Phosphotransferase) domain 1"/>
    <property type="match status" value="1"/>
</dbReference>
<evidence type="ECO:0000256" key="5">
    <source>
        <dbReference type="ARBA" id="ARBA00022777"/>
    </source>
</evidence>
<dbReference type="InterPro" id="IPR011009">
    <property type="entry name" value="Kinase-like_dom_sf"/>
</dbReference>
<evidence type="ECO:0000256" key="10">
    <source>
        <dbReference type="ARBA" id="ARBA00048679"/>
    </source>
</evidence>
<feature type="region of interest" description="Disordered" evidence="11">
    <location>
        <begin position="443"/>
        <end position="463"/>
    </location>
</feature>
<evidence type="ECO:0000256" key="1">
    <source>
        <dbReference type="ARBA" id="ARBA00012513"/>
    </source>
</evidence>
<evidence type="ECO:0000256" key="7">
    <source>
        <dbReference type="ARBA" id="ARBA00037391"/>
    </source>
</evidence>
<dbReference type="CDD" id="cd14003">
    <property type="entry name" value="STKc_AMPK-like"/>
    <property type="match status" value="1"/>
</dbReference>
<comment type="catalytic activity">
    <reaction evidence="9">
        <text>L-threonyl-[protein] + ATP = O-phospho-L-threonyl-[protein] + ADP + H(+)</text>
        <dbReference type="Rhea" id="RHEA:46608"/>
        <dbReference type="Rhea" id="RHEA-COMP:11060"/>
        <dbReference type="Rhea" id="RHEA-COMP:11605"/>
        <dbReference type="ChEBI" id="CHEBI:15378"/>
        <dbReference type="ChEBI" id="CHEBI:30013"/>
        <dbReference type="ChEBI" id="CHEBI:30616"/>
        <dbReference type="ChEBI" id="CHEBI:61977"/>
        <dbReference type="ChEBI" id="CHEBI:456216"/>
        <dbReference type="EC" id="2.7.11.1"/>
    </reaction>
</comment>
<evidence type="ECO:0000256" key="8">
    <source>
        <dbReference type="ARBA" id="ARBA00038181"/>
    </source>
</evidence>
<comment type="similarity">
    <text evidence="8">Belongs to the protein kinase superfamily. CAMK Ser/Thr protein kinase family. Smok subfamily.</text>
</comment>
<gene>
    <name evidence="13" type="ORF">A6R68_24263</name>
</gene>
<dbReference type="GO" id="GO:0004674">
    <property type="term" value="F:protein serine/threonine kinase activity"/>
    <property type="evidence" value="ECO:0007669"/>
    <property type="project" value="UniProtKB-KW"/>
</dbReference>
<dbReference type="EC" id="2.7.11.1" evidence="1"/>
<dbReference type="STRING" id="56216.A0A1A6HVI3"/>
<dbReference type="AlphaFoldDB" id="A0A1A6HVI3"/>
<dbReference type="InterPro" id="IPR008271">
    <property type="entry name" value="Ser/Thr_kinase_AS"/>
</dbReference>
<dbReference type="CDD" id="cd14337">
    <property type="entry name" value="UBA_MARK_Par1"/>
    <property type="match status" value="1"/>
</dbReference>
<comment type="caution">
    <text evidence="13">The sequence shown here is derived from an EMBL/GenBank/DDBJ whole genome shotgun (WGS) entry which is preliminary data.</text>
</comment>
<keyword evidence="6" id="KW-0067">ATP-binding</keyword>
<accession>A0A1A6HVI3</accession>
<dbReference type="SUPFAM" id="SSF56112">
    <property type="entry name" value="Protein kinase-like (PK-like)"/>
    <property type="match status" value="1"/>
</dbReference>
<dbReference type="InterPro" id="IPR000719">
    <property type="entry name" value="Prot_kinase_dom"/>
</dbReference>
<dbReference type="PROSITE" id="PS00108">
    <property type="entry name" value="PROTEIN_KINASE_ST"/>
    <property type="match status" value="1"/>
</dbReference>
<evidence type="ECO:0000256" key="2">
    <source>
        <dbReference type="ARBA" id="ARBA00022527"/>
    </source>
</evidence>
<dbReference type="PROSITE" id="PS50011">
    <property type="entry name" value="PROTEIN_KINASE_DOM"/>
    <property type="match status" value="1"/>
</dbReference>
<organism evidence="13 14">
    <name type="scientific">Neotoma lepida</name>
    <name type="common">Desert woodrat</name>
    <dbReference type="NCBI Taxonomy" id="56216"/>
    <lineage>
        <taxon>Eukaryota</taxon>
        <taxon>Metazoa</taxon>
        <taxon>Chordata</taxon>
        <taxon>Craniata</taxon>
        <taxon>Vertebrata</taxon>
        <taxon>Euteleostomi</taxon>
        <taxon>Mammalia</taxon>
        <taxon>Eutheria</taxon>
        <taxon>Euarchontoglires</taxon>
        <taxon>Glires</taxon>
        <taxon>Rodentia</taxon>
        <taxon>Myomorpha</taxon>
        <taxon>Muroidea</taxon>
        <taxon>Cricetidae</taxon>
        <taxon>Neotominae</taxon>
        <taxon>Neotoma</taxon>
    </lineage>
</organism>
<sequence>MFARVTHNVVVKVKAAAAMVSWHYSALLPIMCGQRGEWTTGPNPVPTLPYETLEAQYTILRTIGQGGCAQVKLAYHRLTGAAVAIKVLPKGKQQAFPIRSEVGIMKRMNHPNIISLLQIIETEQNVFLILELADGRELWDWIQQDRYLQEGMARKIFKQIVRAMCYCHDRGIVHRDLKPDNIMVDDTGKVKIIDFGLGALVRPGRKLYRFCGTLRFSAPELLLHQPYDGTKADTWNLGVLLYFMVTGTLPFEGTTFQEIQSKVLLGQYDVPSRLSQELQDIIQCLLTVNPMERSTLKDIMEHPWLRKGDEDSSSPCDKMSPSHLDPAIMAAMADMGFDPCNIQKSILHRLFNEPMATYGLLQCQACQQGGFISQTKAVRPGITPFPTPIDPSTFPGRQKRTTDVPALCPFLSLSLKTEAAEDSRQVGLRSVTVPIIYTHRLRKKTPTHGAAQDPTETQHSGTADTIRGVYRGWKRWASLLRTFCCLPPKKQE</sequence>
<evidence type="ECO:0000256" key="4">
    <source>
        <dbReference type="ARBA" id="ARBA00022741"/>
    </source>
</evidence>
<dbReference type="GO" id="GO:0005737">
    <property type="term" value="C:cytoplasm"/>
    <property type="evidence" value="ECO:0007669"/>
    <property type="project" value="TreeGrafter"/>
</dbReference>
<dbReference type="FunFam" id="3.30.200.20:FF:000003">
    <property type="entry name" value="Non-specific serine/threonine protein kinase"/>
    <property type="match status" value="1"/>
</dbReference>
<reference evidence="13 14" key="1">
    <citation type="submission" date="2016-06" db="EMBL/GenBank/DDBJ databases">
        <title>The Draft Genome Sequence and Annotation of the Desert Woodrat Neotoma lepida.</title>
        <authorList>
            <person name="Campbell M."/>
            <person name="Oakeson K.F."/>
            <person name="Yandell M."/>
            <person name="Halpert J.R."/>
            <person name="Dearing D."/>
        </authorList>
    </citation>
    <scope>NUCLEOTIDE SEQUENCE [LARGE SCALE GENOMIC DNA]</scope>
    <source>
        <strain evidence="13">417</strain>
        <tissue evidence="13">Liver</tissue>
    </source>
</reference>
<feature type="non-terminal residue" evidence="13">
    <location>
        <position position="492"/>
    </location>
</feature>
<keyword evidence="3" id="KW-0808">Transferase</keyword>
<dbReference type="FunFam" id="1.10.510.10:FF:000592">
    <property type="entry name" value="CAMK family protein kinase"/>
    <property type="match status" value="1"/>
</dbReference>
<name>A0A1A6HVI3_NEOLE</name>
<comment type="catalytic activity">
    <reaction evidence="10">
        <text>L-seryl-[protein] + ATP = O-phospho-L-seryl-[protein] + ADP + H(+)</text>
        <dbReference type="Rhea" id="RHEA:17989"/>
        <dbReference type="Rhea" id="RHEA-COMP:9863"/>
        <dbReference type="Rhea" id="RHEA-COMP:11604"/>
        <dbReference type="ChEBI" id="CHEBI:15378"/>
        <dbReference type="ChEBI" id="CHEBI:29999"/>
        <dbReference type="ChEBI" id="CHEBI:30616"/>
        <dbReference type="ChEBI" id="CHEBI:83421"/>
        <dbReference type="ChEBI" id="CHEBI:456216"/>
        <dbReference type="EC" id="2.7.11.1"/>
    </reaction>
</comment>
<dbReference type="PANTHER" id="PTHR24346">
    <property type="entry name" value="MAP/MICROTUBULE AFFINITY-REGULATING KINASE"/>
    <property type="match status" value="1"/>
</dbReference>
<evidence type="ECO:0000256" key="3">
    <source>
        <dbReference type="ARBA" id="ARBA00022679"/>
    </source>
</evidence>
<evidence type="ECO:0000256" key="11">
    <source>
        <dbReference type="SAM" id="MobiDB-lite"/>
    </source>
</evidence>
<keyword evidence="4" id="KW-0547">Nucleotide-binding</keyword>
<dbReference type="OrthoDB" id="1088960at2759"/>
<dbReference type="EMBL" id="LZPO01009667">
    <property type="protein sequence ID" value="OBS81747.1"/>
    <property type="molecule type" value="Genomic_DNA"/>
</dbReference>
<protein>
    <recommendedName>
        <fullName evidence="1">non-specific serine/threonine protein kinase</fullName>
        <ecNumber evidence="1">2.7.11.1</ecNumber>
    </recommendedName>
</protein>
<evidence type="ECO:0000256" key="6">
    <source>
        <dbReference type="ARBA" id="ARBA00022840"/>
    </source>
</evidence>
<evidence type="ECO:0000313" key="13">
    <source>
        <dbReference type="EMBL" id="OBS81747.1"/>
    </source>
</evidence>
<evidence type="ECO:0000256" key="9">
    <source>
        <dbReference type="ARBA" id="ARBA00047899"/>
    </source>
</evidence>
<dbReference type="Pfam" id="PF00069">
    <property type="entry name" value="Pkinase"/>
    <property type="match status" value="1"/>
</dbReference>
<dbReference type="GO" id="GO:0005524">
    <property type="term" value="F:ATP binding"/>
    <property type="evidence" value="ECO:0007669"/>
    <property type="project" value="UniProtKB-KW"/>
</dbReference>
<dbReference type="PANTHER" id="PTHR24346:SF95">
    <property type="entry name" value="SPERM MOTILITY KINASE 3A"/>
    <property type="match status" value="1"/>
</dbReference>
<evidence type="ECO:0000259" key="12">
    <source>
        <dbReference type="PROSITE" id="PS50011"/>
    </source>
</evidence>